<accession>D3TSG8</accession>
<organism evidence="2">
    <name type="scientific">Glossina morsitans morsitans</name>
    <name type="common">Savannah tsetse fly</name>
    <dbReference type="NCBI Taxonomy" id="37546"/>
    <lineage>
        <taxon>Eukaryota</taxon>
        <taxon>Metazoa</taxon>
        <taxon>Ecdysozoa</taxon>
        <taxon>Arthropoda</taxon>
        <taxon>Hexapoda</taxon>
        <taxon>Insecta</taxon>
        <taxon>Pterygota</taxon>
        <taxon>Neoptera</taxon>
        <taxon>Endopterygota</taxon>
        <taxon>Diptera</taxon>
        <taxon>Brachycera</taxon>
        <taxon>Muscomorpha</taxon>
        <taxon>Hippoboscoidea</taxon>
        <taxon>Glossinidae</taxon>
        <taxon>Glossina</taxon>
    </lineage>
</organism>
<feature type="signal peptide" evidence="1">
    <location>
        <begin position="1"/>
        <end position="20"/>
    </location>
</feature>
<sequence length="68" mass="7705">MLRGHALCSCLNLFFLPCAAFNQLNAIGIDMPLVAFNNFITLPTIQLILAKRKFVWRCVSFFKSIALE</sequence>
<reference evidence="2" key="1">
    <citation type="journal article" date="2010" name="BMC Genomics">
        <title>An insight into the sialome of Glossina morsitans morsitans.</title>
        <authorList>
            <person name="Alves-Silva J."/>
            <person name="Ribeiro J.M."/>
            <person name="Van Den Abbeele J."/>
            <person name="Attardo G."/>
            <person name="Hao Z."/>
            <person name="Haines L.R."/>
            <person name="Soares M.B."/>
            <person name="Berriman M."/>
            <person name="Aksoy S."/>
            <person name="Lehane M.J."/>
        </authorList>
    </citation>
    <scope>NUCLEOTIDE SEQUENCE</scope>
    <source>
        <tissue evidence="2">Salivary gland</tissue>
    </source>
</reference>
<dbReference type="AlphaFoldDB" id="D3TSG8"/>
<evidence type="ECO:0000313" key="2">
    <source>
        <dbReference type="EMBL" id="ADD20646.1"/>
    </source>
</evidence>
<dbReference type="EnsemblMetazoa" id="GMOY012224-RA">
    <property type="protein sequence ID" value="GMOY012224-PA"/>
    <property type="gene ID" value="GMOY012224"/>
</dbReference>
<reference evidence="3 4" key="4">
    <citation type="submission" date="2014-03" db="EMBL/GenBank/DDBJ databases">
        <title>Genome Sequence of the Tsetse Fly (Glossina morsitans): Vector of African Trypanosomiasis.</title>
        <authorList>
            <consortium name="International Glossina Genome Initiative W.H.O."/>
            <person name="Lawson D."/>
        </authorList>
    </citation>
    <scope>NUCLEOTIDE SEQUENCE [LARGE SCALE GENOMIC DNA]</scope>
    <source>
        <strain evidence="3 4">Yale</strain>
    </source>
</reference>
<reference evidence="3" key="5">
    <citation type="submission" date="2016-07" db="UniProtKB">
        <authorList>
            <consortium name="VectorBase"/>
        </authorList>
    </citation>
    <scope>IDENTIFICATION</scope>
    <source>
        <strain evidence="3">Yale</strain>
    </source>
</reference>
<proteinExistence type="evidence at transcript level"/>
<evidence type="ECO:0000313" key="3">
    <source>
        <dbReference type="EnsemblMetazoa" id="GMOY012224-PA"/>
    </source>
</evidence>
<protein>
    <submittedName>
        <fullName evidence="2 3">Hypothetical secreted peptide</fullName>
    </submittedName>
</protein>
<name>D3TSG8_GLOMM</name>
<dbReference type="EMBL" id="EZ424370">
    <property type="protein sequence ID" value="ADD20646.1"/>
    <property type="molecule type" value="mRNA"/>
</dbReference>
<reference evidence="3" key="6">
    <citation type="submission" date="2020-05" db="UniProtKB">
        <authorList>
            <consortium name="EnsemblMetazoa"/>
        </authorList>
    </citation>
    <scope>IDENTIFICATION</scope>
    <source>
        <strain evidence="3">Yale</strain>
    </source>
</reference>
<feature type="chain" id="PRO_5014569832" evidence="1">
    <location>
        <begin position="21"/>
        <end position="68"/>
    </location>
</feature>
<dbReference type="Proteomes" id="UP000092444">
    <property type="component" value="Unassembled WGS sequence"/>
</dbReference>
<keyword evidence="4" id="KW-1185">Reference proteome</keyword>
<reference evidence="3" key="3">
    <citation type="submission" date="2014-03" db="EMBL/GenBank/DDBJ databases">
        <title>Genome Sequence of the Tsetse Fly (Glossina morsitans): Vector of African Trypanosomiasis.</title>
        <authorList>
            <person name="Lawson D."/>
        </authorList>
    </citation>
    <scope>NUCLEOTIDE SEQUENCE [LARGE SCALE GENOMIC DNA]</scope>
    <source>
        <strain evidence="3">Yale</strain>
    </source>
</reference>
<evidence type="ECO:0000313" key="4">
    <source>
        <dbReference type="Proteomes" id="UP000092444"/>
    </source>
</evidence>
<evidence type="ECO:0000256" key="1">
    <source>
        <dbReference type="SAM" id="SignalP"/>
    </source>
</evidence>
<reference evidence="2" key="2">
    <citation type="submission" date="2010-01" db="EMBL/GenBank/DDBJ databases">
        <authorList>
            <consortium name="International Glossina Genome Initiative"/>
            <person name="da Silva J."/>
            <person name="Ribeiro J.M.C."/>
            <person name="Abbeele J.V."/>
            <person name="Attardo G."/>
            <person name="Hao Z."/>
            <person name="Haines L.R."/>
            <person name="Soares M.B."/>
            <person name="Berriman M."/>
            <person name="Aksoy S."/>
            <person name="Lehane M.J."/>
        </authorList>
    </citation>
    <scope>NUCLEOTIDE SEQUENCE</scope>
    <source>
        <tissue evidence="2">Salivary gland</tissue>
    </source>
</reference>
<dbReference type="EMBL" id="CCAG010005883">
    <property type="status" value="NOT_ANNOTATED_CDS"/>
    <property type="molecule type" value="Genomic_DNA"/>
</dbReference>
<dbReference type="VEuPathDB" id="VectorBase:GMOY012224"/>
<keyword evidence="1" id="KW-0732">Signal</keyword>